<comment type="pathway">
    <text evidence="1 10">Cofactor biosynthesis; (R)-pantothenate biosynthesis; (R)-pantoate from 3-methyl-2-oxobutanoate: step 2/2.</text>
</comment>
<evidence type="ECO:0000313" key="13">
    <source>
        <dbReference type="EMBL" id="MFK2915995.1"/>
    </source>
</evidence>
<sequence length="340" mass="36803">MNQQPAIVVYGAGSVGCYLGGRLHAHIAVRLIARPRMADVLHEHGLTLSDLQGFRQYIPAGALDVQTQPQAARAPLVLVTVKSADTVQAGRELADVLPHDAIVISFQNGLHNADLLCTALPGRTVLAGMVPFNVLQRSPGSFHQGSSGDLIVEAHPALAPYLPAFASAGLHLQQHADMPAIQRAKLLFNLNNAINALSDLPLRQELAERGWRRCLALAQREALDIFAAAHLPVARLTPLPANWLPHILALPDALFARIAPRMLAIDPHARSSTWEDLQAGRRTEVDALHGAIVELATAMGKRAPINERIIELIREAEQAPVKWTSEILLEALRRAQSNAS</sequence>
<feature type="domain" description="Ketopantoate reductase C-terminal" evidence="12">
    <location>
        <begin position="180"/>
        <end position="316"/>
    </location>
</feature>
<comment type="caution">
    <text evidence="13">The sequence shown here is derived from an EMBL/GenBank/DDBJ whole genome shotgun (WGS) entry which is preliminary data.</text>
</comment>
<dbReference type="InterPro" id="IPR013752">
    <property type="entry name" value="KPA_reductase"/>
</dbReference>
<dbReference type="EMBL" id="JADIKD010000005">
    <property type="protein sequence ID" value="MFK2915995.1"/>
    <property type="molecule type" value="Genomic_DNA"/>
</dbReference>
<organism evidence="13 14">
    <name type="scientific">Dyella koreensis</name>
    <dbReference type="NCBI Taxonomy" id="311235"/>
    <lineage>
        <taxon>Bacteria</taxon>
        <taxon>Pseudomonadati</taxon>
        <taxon>Pseudomonadota</taxon>
        <taxon>Gammaproteobacteria</taxon>
        <taxon>Lysobacterales</taxon>
        <taxon>Rhodanobacteraceae</taxon>
        <taxon>Dyella</taxon>
    </lineage>
</organism>
<evidence type="ECO:0000256" key="9">
    <source>
        <dbReference type="ARBA" id="ARBA00048793"/>
    </source>
</evidence>
<comment type="catalytic activity">
    <reaction evidence="9 10">
        <text>(R)-pantoate + NADP(+) = 2-dehydropantoate + NADPH + H(+)</text>
        <dbReference type="Rhea" id="RHEA:16233"/>
        <dbReference type="ChEBI" id="CHEBI:11561"/>
        <dbReference type="ChEBI" id="CHEBI:15378"/>
        <dbReference type="ChEBI" id="CHEBI:15980"/>
        <dbReference type="ChEBI" id="CHEBI:57783"/>
        <dbReference type="ChEBI" id="CHEBI:58349"/>
        <dbReference type="EC" id="1.1.1.169"/>
    </reaction>
</comment>
<dbReference type="InterPro" id="IPR050838">
    <property type="entry name" value="Ketopantoate_reductase"/>
</dbReference>
<dbReference type="InterPro" id="IPR013328">
    <property type="entry name" value="6PGD_dom2"/>
</dbReference>
<comment type="function">
    <text evidence="10">Catalyzes the NADPH-dependent reduction of ketopantoate into pantoic acid.</text>
</comment>
<evidence type="ECO:0000256" key="7">
    <source>
        <dbReference type="ARBA" id="ARBA00023002"/>
    </source>
</evidence>
<keyword evidence="7 10" id="KW-0560">Oxidoreductase</keyword>
<dbReference type="Pfam" id="PF02558">
    <property type="entry name" value="ApbA"/>
    <property type="match status" value="1"/>
</dbReference>
<accession>A0ABW8K0D1</accession>
<dbReference type="GO" id="GO:0008677">
    <property type="term" value="F:2-dehydropantoate 2-reductase activity"/>
    <property type="evidence" value="ECO:0007669"/>
    <property type="project" value="UniProtKB-EC"/>
</dbReference>
<dbReference type="Pfam" id="PF08546">
    <property type="entry name" value="ApbA_C"/>
    <property type="match status" value="1"/>
</dbReference>
<dbReference type="EC" id="1.1.1.169" evidence="3 10"/>
<gene>
    <name evidence="13" type="ORF">ISS97_01860</name>
</gene>
<proteinExistence type="inferred from homology"/>
<dbReference type="PANTHER" id="PTHR43765">
    <property type="entry name" value="2-DEHYDROPANTOATE 2-REDUCTASE-RELATED"/>
    <property type="match status" value="1"/>
</dbReference>
<evidence type="ECO:0000259" key="12">
    <source>
        <dbReference type="Pfam" id="PF08546"/>
    </source>
</evidence>
<dbReference type="Gene3D" id="1.10.1040.10">
    <property type="entry name" value="N-(1-d-carboxylethyl)-l-norvaline Dehydrogenase, domain 2"/>
    <property type="match status" value="1"/>
</dbReference>
<evidence type="ECO:0000256" key="3">
    <source>
        <dbReference type="ARBA" id="ARBA00013014"/>
    </source>
</evidence>
<dbReference type="Gene3D" id="3.40.50.720">
    <property type="entry name" value="NAD(P)-binding Rossmann-like Domain"/>
    <property type="match status" value="1"/>
</dbReference>
<dbReference type="InterPro" id="IPR013332">
    <property type="entry name" value="KPR_N"/>
</dbReference>
<dbReference type="Proteomes" id="UP001620408">
    <property type="component" value="Unassembled WGS sequence"/>
</dbReference>
<dbReference type="SUPFAM" id="SSF51735">
    <property type="entry name" value="NAD(P)-binding Rossmann-fold domains"/>
    <property type="match status" value="1"/>
</dbReference>
<protein>
    <recommendedName>
        <fullName evidence="4 10">2-dehydropantoate 2-reductase</fullName>
        <ecNumber evidence="3 10">1.1.1.169</ecNumber>
    </recommendedName>
    <alternativeName>
        <fullName evidence="8 10">Ketopantoate reductase</fullName>
    </alternativeName>
</protein>
<keyword evidence="6 10" id="KW-0521">NADP</keyword>
<comment type="similarity">
    <text evidence="2 10">Belongs to the ketopantoate reductase family.</text>
</comment>
<evidence type="ECO:0000256" key="2">
    <source>
        <dbReference type="ARBA" id="ARBA00007870"/>
    </source>
</evidence>
<dbReference type="InterPro" id="IPR003710">
    <property type="entry name" value="ApbA"/>
</dbReference>
<evidence type="ECO:0000259" key="11">
    <source>
        <dbReference type="Pfam" id="PF02558"/>
    </source>
</evidence>
<dbReference type="SUPFAM" id="SSF48179">
    <property type="entry name" value="6-phosphogluconate dehydrogenase C-terminal domain-like"/>
    <property type="match status" value="1"/>
</dbReference>
<dbReference type="InterPro" id="IPR036291">
    <property type="entry name" value="NAD(P)-bd_dom_sf"/>
</dbReference>
<evidence type="ECO:0000313" key="14">
    <source>
        <dbReference type="Proteomes" id="UP001620408"/>
    </source>
</evidence>
<dbReference type="NCBIfam" id="TIGR00745">
    <property type="entry name" value="apbA_panE"/>
    <property type="match status" value="1"/>
</dbReference>
<dbReference type="RefSeq" id="WP_379987632.1">
    <property type="nucleotide sequence ID" value="NZ_JADIKD010000005.1"/>
</dbReference>
<keyword evidence="14" id="KW-1185">Reference proteome</keyword>
<evidence type="ECO:0000256" key="10">
    <source>
        <dbReference type="RuleBase" id="RU362068"/>
    </source>
</evidence>
<evidence type="ECO:0000256" key="6">
    <source>
        <dbReference type="ARBA" id="ARBA00022857"/>
    </source>
</evidence>
<evidence type="ECO:0000256" key="4">
    <source>
        <dbReference type="ARBA" id="ARBA00019465"/>
    </source>
</evidence>
<dbReference type="InterPro" id="IPR008927">
    <property type="entry name" value="6-PGluconate_DH-like_C_sf"/>
</dbReference>
<reference evidence="13 14" key="1">
    <citation type="submission" date="2020-10" db="EMBL/GenBank/DDBJ databases">
        <title>Phylogeny of dyella-like bacteria.</title>
        <authorList>
            <person name="Fu J."/>
        </authorList>
    </citation>
    <scope>NUCLEOTIDE SEQUENCE [LARGE SCALE GENOMIC DNA]</scope>
    <source>
        <strain evidence="13 14">BB4</strain>
    </source>
</reference>
<feature type="domain" description="Ketopantoate reductase N-terminal" evidence="11">
    <location>
        <begin position="7"/>
        <end position="154"/>
    </location>
</feature>
<evidence type="ECO:0000256" key="5">
    <source>
        <dbReference type="ARBA" id="ARBA00022655"/>
    </source>
</evidence>
<dbReference type="NCBIfam" id="NF006083">
    <property type="entry name" value="PRK08229.1"/>
    <property type="match status" value="1"/>
</dbReference>
<evidence type="ECO:0000256" key="8">
    <source>
        <dbReference type="ARBA" id="ARBA00032024"/>
    </source>
</evidence>
<dbReference type="PANTHER" id="PTHR43765:SF2">
    <property type="entry name" value="2-DEHYDROPANTOATE 2-REDUCTASE"/>
    <property type="match status" value="1"/>
</dbReference>
<keyword evidence="5 10" id="KW-0566">Pantothenate biosynthesis</keyword>
<name>A0ABW8K0D1_9GAMM</name>
<evidence type="ECO:0000256" key="1">
    <source>
        <dbReference type="ARBA" id="ARBA00004994"/>
    </source>
</evidence>